<evidence type="ECO:0000313" key="2">
    <source>
        <dbReference type="EMBL" id="GAA4765130.1"/>
    </source>
</evidence>
<feature type="compositionally biased region" description="Pro residues" evidence="1">
    <location>
        <begin position="7"/>
        <end position="16"/>
    </location>
</feature>
<accession>A0ABP8ZUB8</accession>
<dbReference type="RefSeq" id="WP_345435600.1">
    <property type="nucleotide sequence ID" value="NZ_BAABKO010000001.1"/>
</dbReference>
<gene>
    <name evidence="2" type="ORF">GCM10023351_05000</name>
</gene>
<sequence>MSNAYPAPIPPVPPPSQDGAADDDVPLVEVDGDEVVDPDANDDLIDSAEADRVAAGADD</sequence>
<feature type="compositionally biased region" description="Acidic residues" evidence="1">
    <location>
        <begin position="20"/>
        <end position="48"/>
    </location>
</feature>
<protein>
    <submittedName>
        <fullName evidence="2">Uncharacterized protein</fullName>
    </submittedName>
</protein>
<reference evidence="3" key="1">
    <citation type="journal article" date="2019" name="Int. J. Syst. Evol. Microbiol.">
        <title>The Global Catalogue of Microorganisms (GCM) 10K type strain sequencing project: providing services to taxonomists for standard genome sequencing and annotation.</title>
        <authorList>
            <consortium name="The Broad Institute Genomics Platform"/>
            <consortium name="The Broad Institute Genome Sequencing Center for Infectious Disease"/>
            <person name="Wu L."/>
            <person name="Ma J."/>
        </authorList>
    </citation>
    <scope>NUCLEOTIDE SEQUENCE [LARGE SCALE GENOMIC DNA]</scope>
    <source>
        <strain evidence="3">JCM 18537</strain>
    </source>
</reference>
<evidence type="ECO:0000256" key="1">
    <source>
        <dbReference type="SAM" id="MobiDB-lite"/>
    </source>
</evidence>
<name>A0ABP8ZUB8_9MICO</name>
<organism evidence="2 3">
    <name type="scientific">Microbacterium gilvum</name>
    <dbReference type="NCBI Taxonomy" id="1336204"/>
    <lineage>
        <taxon>Bacteria</taxon>
        <taxon>Bacillati</taxon>
        <taxon>Actinomycetota</taxon>
        <taxon>Actinomycetes</taxon>
        <taxon>Micrococcales</taxon>
        <taxon>Microbacteriaceae</taxon>
        <taxon>Microbacterium</taxon>
    </lineage>
</organism>
<dbReference type="Proteomes" id="UP001501645">
    <property type="component" value="Unassembled WGS sequence"/>
</dbReference>
<dbReference type="EMBL" id="BAABKO010000001">
    <property type="protein sequence ID" value="GAA4765130.1"/>
    <property type="molecule type" value="Genomic_DNA"/>
</dbReference>
<proteinExistence type="predicted"/>
<feature type="region of interest" description="Disordered" evidence="1">
    <location>
        <begin position="1"/>
        <end position="59"/>
    </location>
</feature>
<evidence type="ECO:0000313" key="3">
    <source>
        <dbReference type="Proteomes" id="UP001501645"/>
    </source>
</evidence>
<comment type="caution">
    <text evidence="2">The sequence shown here is derived from an EMBL/GenBank/DDBJ whole genome shotgun (WGS) entry which is preliminary data.</text>
</comment>
<keyword evidence="3" id="KW-1185">Reference proteome</keyword>